<evidence type="ECO:0000313" key="3">
    <source>
        <dbReference type="Proteomes" id="UP000789524"/>
    </source>
</evidence>
<dbReference type="AlphaFoldDB" id="A0A8J2QMB7"/>
<sequence>MHFSRPSLRALVSVQPSLSLQGSPRAPRRPSRSVRSHHSEEVYGVWSATALHSVMRRALERKLMKRRWSARGPPRERSVGRSGAPTANIRDVPIRCRPDR</sequence>
<accession>A0A8J2QMB7</accession>
<protein>
    <submittedName>
        <fullName evidence="2">(African queen) hypothetical protein</fullName>
    </submittedName>
</protein>
<feature type="region of interest" description="Disordered" evidence="1">
    <location>
        <begin position="14"/>
        <end position="39"/>
    </location>
</feature>
<reference evidence="2" key="1">
    <citation type="submission" date="2021-09" db="EMBL/GenBank/DDBJ databases">
        <authorList>
            <person name="Martin H S."/>
        </authorList>
    </citation>
    <scope>NUCLEOTIDE SEQUENCE</scope>
</reference>
<proteinExistence type="predicted"/>
<organism evidence="2 3">
    <name type="scientific">Danaus chrysippus</name>
    <name type="common">African queen</name>
    <dbReference type="NCBI Taxonomy" id="151541"/>
    <lineage>
        <taxon>Eukaryota</taxon>
        <taxon>Metazoa</taxon>
        <taxon>Ecdysozoa</taxon>
        <taxon>Arthropoda</taxon>
        <taxon>Hexapoda</taxon>
        <taxon>Insecta</taxon>
        <taxon>Pterygota</taxon>
        <taxon>Neoptera</taxon>
        <taxon>Endopterygota</taxon>
        <taxon>Lepidoptera</taxon>
        <taxon>Glossata</taxon>
        <taxon>Ditrysia</taxon>
        <taxon>Papilionoidea</taxon>
        <taxon>Nymphalidae</taxon>
        <taxon>Danainae</taxon>
        <taxon>Danaini</taxon>
        <taxon>Danaina</taxon>
        <taxon>Danaus</taxon>
        <taxon>Anosia</taxon>
    </lineage>
</organism>
<dbReference type="EMBL" id="CAKASE010000055">
    <property type="protein sequence ID" value="CAG9565894.1"/>
    <property type="molecule type" value="Genomic_DNA"/>
</dbReference>
<evidence type="ECO:0000256" key="1">
    <source>
        <dbReference type="SAM" id="MobiDB-lite"/>
    </source>
</evidence>
<keyword evidence="3" id="KW-1185">Reference proteome</keyword>
<gene>
    <name evidence="2" type="ORF">DCHRY22_LOCUS6651</name>
</gene>
<feature type="compositionally biased region" description="Basic residues" evidence="1">
    <location>
        <begin position="26"/>
        <end position="36"/>
    </location>
</feature>
<dbReference type="Proteomes" id="UP000789524">
    <property type="component" value="Unassembled WGS sequence"/>
</dbReference>
<feature type="region of interest" description="Disordered" evidence="1">
    <location>
        <begin position="66"/>
        <end position="100"/>
    </location>
</feature>
<name>A0A8J2QMB7_9NEOP</name>
<comment type="caution">
    <text evidence="2">The sequence shown here is derived from an EMBL/GenBank/DDBJ whole genome shotgun (WGS) entry which is preliminary data.</text>
</comment>
<evidence type="ECO:0000313" key="2">
    <source>
        <dbReference type="EMBL" id="CAG9565894.1"/>
    </source>
</evidence>